<feature type="compositionally biased region" description="Pro residues" evidence="2">
    <location>
        <begin position="336"/>
        <end position="348"/>
    </location>
</feature>
<feature type="compositionally biased region" description="Polar residues" evidence="2">
    <location>
        <begin position="151"/>
        <end position="175"/>
    </location>
</feature>
<evidence type="ECO:0000256" key="1">
    <source>
        <dbReference type="ARBA" id="ARBA00022468"/>
    </source>
</evidence>
<comment type="caution">
    <text evidence="3">The sequence shown here is derived from an EMBL/GenBank/DDBJ whole genome shotgun (WGS) entry which is preliminary data.</text>
</comment>
<sequence>SLAEMAAATSVHVVAVIEPIIQHADWFFPGDQDFNVSGAFVAIPAVNSNHLSHTGNEFESGTLERKRPVSMTVMEGDLLKKDSFGVKVLDFQGNPRRCGTINRKHTSPAFQPPLPPTEPAAPPQPAAEQHAPASGADASPVGAGVALSAATAEQLQSQGSEDISTSKPKDTTSAATPPPVRNGGHVGTVQNQATSSTNQLSVNQPQTAAGPSPHSMRRAMKKPAPAPPKPANPPPGQPGSQSSTPAAQPPSVSPKPPARSSSPPAQHPNQGAAQTSTSQVSAPRRYSSSLSPIQAPSHPPPQPPAQATPPLQPKAGSQTSPAAAASSEHGPEQPCYTPPQTPTPPDTPPLGKHTTNSPAPQPAAQESSQSHSPPQTGTLPRPRPVPKPRNRPSVPPPPHPPPSQLAGDGISANPTQTASKIVTDSNSSIQEPLPNPSSELPAETASRELHNHLTLDLDNDTESTAL</sequence>
<gene>
    <name evidence="3" type="primary">Arhgap17</name>
    <name evidence="3" type="ORF">RAMSUL_R04492</name>
</gene>
<feature type="compositionally biased region" description="Pro residues" evidence="2">
    <location>
        <begin position="297"/>
        <end position="312"/>
    </location>
</feature>
<evidence type="ECO:0000256" key="2">
    <source>
        <dbReference type="SAM" id="MobiDB-lite"/>
    </source>
</evidence>
<dbReference type="EMBL" id="WBNM01025929">
    <property type="protein sequence ID" value="NXP77155.1"/>
    <property type="molecule type" value="Genomic_DNA"/>
</dbReference>
<proteinExistence type="predicted"/>
<keyword evidence="1" id="KW-0343">GTPase activation</keyword>
<feature type="region of interest" description="Disordered" evidence="2">
    <location>
        <begin position="95"/>
        <end position="466"/>
    </location>
</feature>
<feature type="compositionally biased region" description="Acidic residues" evidence="2">
    <location>
        <begin position="457"/>
        <end position="466"/>
    </location>
</feature>
<feature type="compositionally biased region" description="Pro residues" evidence="2">
    <location>
        <begin position="224"/>
        <end position="237"/>
    </location>
</feature>
<feature type="compositionally biased region" description="Pro residues" evidence="2">
    <location>
        <begin position="391"/>
        <end position="403"/>
    </location>
</feature>
<reference evidence="3" key="1">
    <citation type="submission" date="2019-09" db="EMBL/GenBank/DDBJ databases">
        <title>Bird 10,000 Genomes (B10K) Project - Family phase.</title>
        <authorList>
            <person name="Zhang G."/>
        </authorList>
    </citation>
    <scope>NUCLEOTIDE SEQUENCE</scope>
    <source>
        <strain evidence="3">B10K-DU-001-30</strain>
        <tissue evidence="3">Muscle</tissue>
    </source>
</reference>
<name>A0A852C9G0_9PICI</name>
<organism evidence="3 4">
    <name type="scientific">Ramphastos sulfuratus</name>
    <dbReference type="NCBI Taxonomy" id="322582"/>
    <lineage>
        <taxon>Eukaryota</taxon>
        <taxon>Metazoa</taxon>
        <taxon>Chordata</taxon>
        <taxon>Craniata</taxon>
        <taxon>Vertebrata</taxon>
        <taxon>Euteleostomi</taxon>
        <taxon>Archelosauria</taxon>
        <taxon>Archosauria</taxon>
        <taxon>Dinosauria</taxon>
        <taxon>Saurischia</taxon>
        <taxon>Theropoda</taxon>
        <taxon>Coelurosauria</taxon>
        <taxon>Aves</taxon>
        <taxon>Neognathae</taxon>
        <taxon>Neoaves</taxon>
        <taxon>Telluraves</taxon>
        <taxon>Coraciimorphae</taxon>
        <taxon>Piciformes</taxon>
        <taxon>Ramphastidae</taxon>
        <taxon>Ramphastos</taxon>
    </lineage>
</organism>
<feature type="compositionally biased region" description="Polar residues" evidence="2">
    <location>
        <begin position="188"/>
        <end position="209"/>
    </location>
</feature>
<feature type="compositionally biased region" description="Polar residues" evidence="2">
    <location>
        <begin position="353"/>
        <end position="378"/>
    </location>
</feature>
<dbReference type="GO" id="GO:0032956">
    <property type="term" value="P:regulation of actin cytoskeleton organization"/>
    <property type="evidence" value="ECO:0007669"/>
    <property type="project" value="TreeGrafter"/>
</dbReference>
<feature type="compositionally biased region" description="Pro residues" evidence="2">
    <location>
        <begin position="110"/>
        <end position="125"/>
    </location>
</feature>
<dbReference type="GO" id="GO:0005096">
    <property type="term" value="F:GTPase activator activity"/>
    <property type="evidence" value="ECO:0007669"/>
    <property type="project" value="UniProtKB-KW"/>
</dbReference>
<feature type="compositionally biased region" description="Pro residues" evidence="2">
    <location>
        <begin position="247"/>
        <end position="257"/>
    </location>
</feature>
<accession>A0A852C9G0</accession>
<feature type="compositionally biased region" description="Basic and acidic residues" evidence="2">
    <location>
        <begin position="445"/>
        <end position="455"/>
    </location>
</feature>
<dbReference type="Proteomes" id="UP000611227">
    <property type="component" value="Unassembled WGS sequence"/>
</dbReference>
<feature type="compositionally biased region" description="Polar residues" evidence="2">
    <location>
        <begin position="412"/>
        <end position="430"/>
    </location>
</feature>
<dbReference type="PANTHER" id="PTHR14130:SF3">
    <property type="entry name" value="RHO GTPASE-ACTIVATING PROTEIN 17"/>
    <property type="match status" value="1"/>
</dbReference>
<evidence type="ECO:0000313" key="3">
    <source>
        <dbReference type="EMBL" id="NXP77155.1"/>
    </source>
</evidence>
<dbReference type="InterPro" id="IPR047165">
    <property type="entry name" value="RHG17/44/SH3BP1-like"/>
</dbReference>
<dbReference type="GO" id="GO:0005829">
    <property type="term" value="C:cytosol"/>
    <property type="evidence" value="ECO:0007669"/>
    <property type="project" value="TreeGrafter"/>
</dbReference>
<keyword evidence="4" id="KW-1185">Reference proteome</keyword>
<feature type="non-terminal residue" evidence="3">
    <location>
        <position position="466"/>
    </location>
</feature>
<feature type="compositionally biased region" description="Polar residues" evidence="2">
    <location>
        <begin position="267"/>
        <end position="291"/>
    </location>
</feature>
<evidence type="ECO:0000313" key="4">
    <source>
        <dbReference type="Proteomes" id="UP000611227"/>
    </source>
</evidence>
<dbReference type="GO" id="GO:0035020">
    <property type="term" value="P:regulation of Rac protein signal transduction"/>
    <property type="evidence" value="ECO:0007669"/>
    <property type="project" value="TreeGrafter"/>
</dbReference>
<protein>
    <submittedName>
        <fullName evidence="3">RHG17 protein</fullName>
    </submittedName>
</protein>
<feature type="non-terminal residue" evidence="3">
    <location>
        <position position="1"/>
    </location>
</feature>
<dbReference type="AlphaFoldDB" id="A0A852C9G0"/>
<dbReference type="PANTHER" id="PTHR14130">
    <property type="entry name" value="3BP-1 RELATED RHOGAP"/>
    <property type="match status" value="1"/>
</dbReference>